<keyword evidence="3" id="KW-1185">Reference proteome</keyword>
<accession>A0AB34JVS7</accession>
<evidence type="ECO:0000313" key="3">
    <source>
        <dbReference type="Proteomes" id="UP001515480"/>
    </source>
</evidence>
<feature type="signal peptide" evidence="1">
    <location>
        <begin position="1"/>
        <end position="21"/>
    </location>
</feature>
<keyword evidence="1" id="KW-0732">Signal</keyword>
<sequence length="397" mass="43486">MAALCLLGSLATALLPSNSIGHRPPTSGTRLRSLQTILMCDLAGSEQPPALLSGRRVVEGDLLVHKDAESQAWWRAVAREVVGNRVLVHYAGCDPYWDAWVDIDEMTLMHMDSNERAKEAGAFQSEEYESSMDDEAVLKEMRKKRWEDNARWQINVFARSQLGVFDGTSVEYVQTVRDDGSLRFSKEESSSSCSADVLDGSASLFMVDKMRTPSLGIDLQADYRAFTPEMGNMAVANAYTLAQADADGSILLELALKEGTRRVRCKLLYNSGDSGERQLERLAVVKEAAEGSTFAQGDDMGTVDLDGSPGRGLYNPPSGMHDGSVYTTLYCDGGVTLKFPRAIPLNVPGCISLDWVAGKMRYQLDRKFSAMDGSLASLELTEISKEDSMIYPPSSKS</sequence>
<proteinExistence type="predicted"/>
<dbReference type="EMBL" id="JBGBPQ010000004">
    <property type="protein sequence ID" value="KAL1525056.1"/>
    <property type="molecule type" value="Genomic_DNA"/>
</dbReference>
<feature type="chain" id="PRO_5044289453" description="Tudor domain-containing protein" evidence="1">
    <location>
        <begin position="22"/>
        <end position="397"/>
    </location>
</feature>
<protein>
    <recommendedName>
        <fullName evidence="4">Tudor domain-containing protein</fullName>
    </recommendedName>
</protein>
<reference evidence="2 3" key="1">
    <citation type="journal article" date="2024" name="Science">
        <title>Giant polyketide synthase enzymes in the biosynthesis of giant marine polyether toxins.</title>
        <authorList>
            <person name="Fallon T.R."/>
            <person name="Shende V.V."/>
            <person name="Wierzbicki I.H."/>
            <person name="Pendleton A.L."/>
            <person name="Watervoot N.F."/>
            <person name="Auber R.P."/>
            <person name="Gonzalez D.J."/>
            <person name="Wisecaver J.H."/>
            <person name="Moore B.S."/>
        </authorList>
    </citation>
    <scope>NUCLEOTIDE SEQUENCE [LARGE SCALE GENOMIC DNA]</scope>
    <source>
        <strain evidence="2 3">12B1</strain>
    </source>
</reference>
<gene>
    <name evidence="2" type="ORF">AB1Y20_019929</name>
</gene>
<comment type="caution">
    <text evidence="2">The sequence shown here is derived from an EMBL/GenBank/DDBJ whole genome shotgun (WGS) entry which is preliminary data.</text>
</comment>
<evidence type="ECO:0000313" key="2">
    <source>
        <dbReference type="EMBL" id="KAL1525056.1"/>
    </source>
</evidence>
<dbReference type="SUPFAM" id="SSF63748">
    <property type="entry name" value="Tudor/PWWP/MBT"/>
    <property type="match status" value="1"/>
</dbReference>
<organism evidence="2 3">
    <name type="scientific">Prymnesium parvum</name>
    <name type="common">Toxic golden alga</name>
    <dbReference type="NCBI Taxonomy" id="97485"/>
    <lineage>
        <taxon>Eukaryota</taxon>
        <taxon>Haptista</taxon>
        <taxon>Haptophyta</taxon>
        <taxon>Prymnesiophyceae</taxon>
        <taxon>Prymnesiales</taxon>
        <taxon>Prymnesiaceae</taxon>
        <taxon>Prymnesium</taxon>
    </lineage>
</organism>
<dbReference type="AlphaFoldDB" id="A0AB34JVS7"/>
<name>A0AB34JVS7_PRYPA</name>
<evidence type="ECO:0000256" key="1">
    <source>
        <dbReference type="SAM" id="SignalP"/>
    </source>
</evidence>
<dbReference type="Gene3D" id="2.30.30.140">
    <property type="match status" value="1"/>
</dbReference>
<evidence type="ECO:0008006" key="4">
    <source>
        <dbReference type="Google" id="ProtNLM"/>
    </source>
</evidence>
<dbReference type="Proteomes" id="UP001515480">
    <property type="component" value="Unassembled WGS sequence"/>
</dbReference>